<dbReference type="Gene3D" id="3.40.50.10380">
    <property type="entry name" value="Malic enzyme, N-terminal domain"/>
    <property type="match status" value="1"/>
</dbReference>
<evidence type="ECO:0000313" key="10">
    <source>
        <dbReference type="EMBL" id="MBI6119264.1"/>
    </source>
</evidence>
<reference evidence="10 11" key="1">
    <citation type="submission" date="2020-12" db="EMBL/GenBank/DDBJ databases">
        <title>Salegentibacter orientalis sp. nov., isolated from costal sediment.</title>
        <authorList>
            <person name="Lian F.-B."/>
        </authorList>
    </citation>
    <scope>NUCLEOTIDE SEQUENCE [LARGE SCALE GENOMIC DNA]</scope>
    <source>
        <strain evidence="10 11">F60176</strain>
    </source>
</reference>
<sequence length="761" mass="84186">MSNNPRKRREALVYHAKPKPGKIEVKPTKKYATQRDLSLAYSPGVAEPCLEIEKDKENAYKYTTKGNLVAVISNGTAVLGLGDIGPEASKPVMEGKGLLFKIFADIDVFDIEVDTKDVDKFIETVKNIAPTFGGINLEDIKAPEAFEIEQRLKAELDIPVMHDDQHGTAIISAAALLNALELSKKKIEKAKIVISGAGAAAVSCTKLYKAFGAKAENIVMTDSKGVIRKDRPGLSEEKMEFATSRKIDTLEEAMKGADVFVGLSIANIVSPEMLKSMAKRPIVFAMANPNPEIDYQLAMDTRKDIIMATGRSDHPNQVNNVLGFPFIFRGALDVRATKINEEMKMAAVKALAELAKEAVPEQVNIAYGETRLNFGSDYIIPKPFDPRLIAKVPPAVAKAAMESGVAKEPIHDWERYEEELLERMGSDNKITRLLLNRAKMNPKRIVFAEADHLDVLKAAQIVQDEGIAIPILLGRREVIKELMQEIDFNEDVLIIDPKADDQENQRKAYAKVYWKSRSRSGVTLYDAEKLMRERNYFAAMMVNEGDADGLLSGYSRAYPTVVKPMLELIGMAPGVTRVAATNIMNTSRGPLFISDTSINIDPPAKDLAKIAQMTARTVKLFGIEPVVAMMSYANFGSSKDPHAVKVKDAVAYLHRYQPDLNVDGELQADFALNREMLQNKFPFSKLAGKKVNTLIYPNLDSANSTYKLIKELNDVDSIGPIMMGMRRPVHILQLGASVEEIVNMTAITVVDAQEKEKKQKK</sequence>
<dbReference type="PIRSF" id="PIRSF036684">
    <property type="entry name" value="ME_PTA"/>
    <property type="match status" value="1"/>
</dbReference>
<dbReference type="InterPro" id="IPR045213">
    <property type="entry name" value="Malic_NAD-bd_bact_type"/>
</dbReference>
<keyword evidence="11" id="KW-1185">Reference proteome</keyword>
<dbReference type="SUPFAM" id="SSF53223">
    <property type="entry name" value="Aminoacid dehydrogenase-like, N-terminal domain"/>
    <property type="match status" value="1"/>
</dbReference>
<dbReference type="SMART" id="SM00919">
    <property type="entry name" value="Malic_M"/>
    <property type="match status" value="1"/>
</dbReference>
<evidence type="ECO:0000256" key="5">
    <source>
        <dbReference type="ARBA" id="ARBA00022723"/>
    </source>
</evidence>
<comment type="cofactor">
    <cofactor evidence="2">
        <name>Mg(2+)</name>
        <dbReference type="ChEBI" id="CHEBI:18420"/>
    </cofactor>
</comment>
<dbReference type="Pfam" id="PF00390">
    <property type="entry name" value="malic"/>
    <property type="match status" value="1"/>
</dbReference>
<protein>
    <submittedName>
        <fullName evidence="10">NADP-dependent malic enzyme</fullName>
    </submittedName>
</protein>
<dbReference type="InterPro" id="IPR012302">
    <property type="entry name" value="Malic_NAD-bd"/>
</dbReference>
<keyword evidence="7" id="KW-0511">Multifunctional enzyme</keyword>
<dbReference type="PANTHER" id="PTHR43237:SF4">
    <property type="entry name" value="NADP-DEPENDENT MALIC ENZYME"/>
    <property type="match status" value="1"/>
</dbReference>
<evidence type="ECO:0000256" key="4">
    <source>
        <dbReference type="ARBA" id="ARBA00008756"/>
    </source>
</evidence>
<feature type="domain" description="Malic enzyme N-terminal" evidence="9">
    <location>
        <begin position="20"/>
        <end position="153"/>
    </location>
</feature>
<dbReference type="RefSeq" id="WP_198637990.1">
    <property type="nucleotide sequence ID" value="NZ_JAEHNY010000003.1"/>
</dbReference>
<dbReference type="InterPro" id="IPR037062">
    <property type="entry name" value="Malic_N_dom_sf"/>
</dbReference>
<dbReference type="InterPro" id="IPR015884">
    <property type="entry name" value="Malic_enzyme_CS"/>
</dbReference>
<accession>A0ABS0TDZ3</accession>
<dbReference type="InterPro" id="IPR046346">
    <property type="entry name" value="Aminoacid_DH-like_N_sf"/>
</dbReference>
<gene>
    <name evidence="10" type="ORF">I6U50_04420</name>
</gene>
<dbReference type="InterPro" id="IPR042112">
    <property type="entry name" value="P_AcTrfase_dom2"/>
</dbReference>
<dbReference type="InterPro" id="IPR012188">
    <property type="entry name" value="ME_PTA"/>
</dbReference>
<comment type="similarity">
    <text evidence="4">In the C-terminal section; belongs to the phosphate acetyltransferase and butyryltransferase family.</text>
</comment>
<feature type="domain" description="Malic enzyme NAD-binding" evidence="8">
    <location>
        <begin position="165"/>
        <end position="401"/>
    </location>
</feature>
<comment type="caution">
    <text evidence="10">The sequence shown here is derived from an EMBL/GenBank/DDBJ whole genome shotgun (WGS) entry which is preliminary data.</text>
</comment>
<dbReference type="CDD" id="cd05311">
    <property type="entry name" value="NAD_bind_2_malic_enz"/>
    <property type="match status" value="1"/>
</dbReference>
<organism evidence="10 11">
    <name type="scientific">Salegentibacter maritimus</name>
    <dbReference type="NCBI Taxonomy" id="2794347"/>
    <lineage>
        <taxon>Bacteria</taxon>
        <taxon>Pseudomonadati</taxon>
        <taxon>Bacteroidota</taxon>
        <taxon>Flavobacteriia</taxon>
        <taxon>Flavobacteriales</taxon>
        <taxon>Flavobacteriaceae</taxon>
        <taxon>Salegentibacter</taxon>
    </lineage>
</organism>
<dbReference type="Proteomes" id="UP000635665">
    <property type="component" value="Unassembled WGS sequence"/>
</dbReference>
<dbReference type="Pfam" id="PF03949">
    <property type="entry name" value="Malic_M"/>
    <property type="match status" value="1"/>
</dbReference>
<dbReference type="InterPro" id="IPR051674">
    <property type="entry name" value="Malate_Decarboxylase"/>
</dbReference>
<dbReference type="InterPro" id="IPR042113">
    <property type="entry name" value="P_AcTrfase_dom1"/>
</dbReference>
<dbReference type="SUPFAM" id="SSF51735">
    <property type="entry name" value="NAD(P)-binding Rossmann-fold domains"/>
    <property type="match status" value="1"/>
</dbReference>
<dbReference type="InterPro" id="IPR012301">
    <property type="entry name" value="Malic_N_dom"/>
</dbReference>
<evidence type="ECO:0000259" key="9">
    <source>
        <dbReference type="SMART" id="SM01274"/>
    </source>
</evidence>
<dbReference type="EMBL" id="JAEHNY010000003">
    <property type="protein sequence ID" value="MBI6119264.1"/>
    <property type="molecule type" value="Genomic_DNA"/>
</dbReference>
<dbReference type="Gene3D" id="3.40.50.720">
    <property type="entry name" value="NAD(P)-binding Rossmann-like Domain"/>
    <property type="match status" value="1"/>
</dbReference>
<evidence type="ECO:0000256" key="2">
    <source>
        <dbReference type="ARBA" id="ARBA00001946"/>
    </source>
</evidence>
<evidence type="ECO:0000256" key="1">
    <source>
        <dbReference type="ARBA" id="ARBA00001936"/>
    </source>
</evidence>
<evidence type="ECO:0000256" key="3">
    <source>
        <dbReference type="ARBA" id="ARBA00007686"/>
    </source>
</evidence>
<proteinExistence type="inferred from homology"/>
<dbReference type="Pfam" id="PF01515">
    <property type="entry name" value="PTA_PTB"/>
    <property type="match status" value="1"/>
</dbReference>
<evidence type="ECO:0000256" key="7">
    <source>
        <dbReference type="ARBA" id="ARBA00023268"/>
    </source>
</evidence>
<dbReference type="SUPFAM" id="SSF53659">
    <property type="entry name" value="Isocitrate/Isopropylmalate dehydrogenase-like"/>
    <property type="match status" value="1"/>
</dbReference>
<keyword evidence="6" id="KW-0560">Oxidoreductase</keyword>
<dbReference type="Gene3D" id="3.40.50.10750">
    <property type="entry name" value="Isocitrate/Isopropylmalate dehydrogenase-like"/>
    <property type="match status" value="1"/>
</dbReference>
<name>A0ABS0TDZ3_9FLAO</name>
<dbReference type="PROSITE" id="PS00331">
    <property type="entry name" value="MALIC_ENZYMES"/>
    <property type="match status" value="1"/>
</dbReference>
<dbReference type="InterPro" id="IPR002505">
    <property type="entry name" value="PTA_PTB"/>
</dbReference>
<evidence type="ECO:0000259" key="8">
    <source>
        <dbReference type="SMART" id="SM00919"/>
    </source>
</evidence>
<dbReference type="InterPro" id="IPR036291">
    <property type="entry name" value="NAD(P)-bd_dom_sf"/>
</dbReference>
<keyword evidence="5" id="KW-0479">Metal-binding</keyword>
<dbReference type="PANTHER" id="PTHR43237">
    <property type="entry name" value="NADP-DEPENDENT MALIC ENZYME"/>
    <property type="match status" value="1"/>
</dbReference>
<dbReference type="Gene3D" id="3.40.50.10950">
    <property type="match status" value="1"/>
</dbReference>
<comment type="cofactor">
    <cofactor evidence="1">
        <name>Mn(2+)</name>
        <dbReference type="ChEBI" id="CHEBI:29035"/>
    </cofactor>
</comment>
<comment type="similarity">
    <text evidence="3">In the N-terminal section; belongs to the malic enzymes family.</text>
</comment>
<evidence type="ECO:0000313" key="11">
    <source>
        <dbReference type="Proteomes" id="UP000635665"/>
    </source>
</evidence>
<dbReference type="SMART" id="SM01274">
    <property type="entry name" value="malic"/>
    <property type="match status" value="1"/>
</dbReference>
<evidence type="ECO:0000256" key="6">
    <source>
        <dbReference type="ARBA" id="ARBA00023002"/>
    </source>
</evidence>